<dbReference type="InterPro" id="IPR013216">
    <property type="entry name" value="Methyltransf_11"/>
</dbReference>
<dbReference type="SUPFAM" id="SSF53335">
    <property type="entry name" value="S-adenosyl-L-methionine-dependent methyltransferases"/>
    <property type="match status" value="1"/>
</dbReference>
<proteinExistence type="predicted"/>
<dbReference type="Pfam" id="PF08241">
    <property type="entry name" value="Methyltransf_11"/>
    <property type="match status" value="1"/>
</dbReference>
<protein>
    <recommendedName>
        <fullName evidence="1">Methyltransferase type 11 domain-containing protein</fullName>
    </recommendedName>
</protein>
<gene>
    <name evidence="2" type="ORF">S03H2_30986</name>
</gene>
<accession>X1GQH5</accession>
<sequence length="124" mass="14921">NKNKLDTLKEKFNSENLINIKIIKTEFKKSIPLADKSIDMVLLYDIFWYFSIEDIRLSVLLDEVYRTLKDNGLISVYPEHVDINKLKQKIINSNFILERELFNTIIHDNNLQKRHIWNFRKVLK</sequence>
<dbReference type="AlphaFoldDB" id="X1GQH5"/>
<feature type="non-terminal residue" evidence="2">
    <location>
        <position position="1"/>
    </location>
</feature>
<organism evidence="2">
    <name type="scientific">marine sediment metagenome</name>
    <dbReference type="NCBI Taxonomy" id="412755"/>
    <lineage>
        <taxon>unclassified sequences</taxon>
        <taxon>metagenomes</taxon>
        <taxon>ecological metagenomes</taxon>
    </lineage>
</organism>
<feature type="domain" description="Methyltransferase type 11" evidence="1">
    <location>
        <begin position="3"/>
        <end position="74"/>
    </location>
</feature>
<name>X1GQH5_9ZZZZ</name>
<dbReference type="InterPro" id="IPR029063">
    <property type="entry name" value="SAM-dependent_MTases_sf"/>
</dbReference>
<dbReference type="EMBL" id="BARU01018768">
    <property type="protein sequence ID" value="GAH60131.1"/>
    <property type="molecule type" value="Genomic_DNA"/>
</dbReference>
<evidence type="ECO:0000259" key="1">
    <source>
        <dbReference type="Pfam" id="PF08241"/>
    </source>
</evidence>
<reference evidence="2" key="1">
    <citation type="journal article" date="2014" name="Front. Microbiol.">
        <title>High frequency of phylogenetically diverse reductive dehalogenase-homologous genes in deep subseafloor sedimentary metagenomes.</title>
        <authorList>
            <person name="Kawai M."/>
            <person name="Futagami T."/>
            <person name="Toyoda A."/>
            <person name="Takaki Y."/>
            <person name="Nishi S."/>
            <person name="Hori S."/>
            <person name="Arai W."/>
            <person name="Tsubouchi T."/>
            <person name="Morono Y."/>
            <person name="Uchiyama I."/>
            <person name="Ito T."/>
            <person name="Fujiyama A."/>
            <person name="Inagaki F."/>
            <person name="Takami H."/>
        </authorList>
    </citation>
    <scope>NUCLEOTIDE SEQUENCE</scope>
    <source>
        <strain evidence="2">Expedition CK06-06</strain>
    </source>
</reference>
<dbReference type="GO" id="GO:0008757">
    <property type="term" value="F:S-adenosylmethionine-dependent methyltransferase activity"/>
    <property type="evidence" value="ECO:0007669"/>
    <property type="project" value="InterPro"/>
</dbReference>
<evidence type="ECO:0000313" key="2">
    <source>
        <dbReference type="EMBL" id="GAH60131.1"/>
    </source>
</evidence>
<comment type="caution">
    <text evidence="2">The sequence shown here is derived from an EMBL/GenBank/DDBJ whole genome shotgun (WGS) entry which is preliminary data.</text>
</comment>
<dbReference type="Gene3D" id="3.40.50.150">
    <property type="entry name" value="Vaccinia Virus protein VP39"/>
    <property type="match status" value="1"/>
</dbReference>